<dbReference type="PANTHER" id="PTHR43394:SF1">
    <property type="entry name" value="ATP-BINDING CASSETTE SUB-FAMILY B MEMBER 10, MITOCHONDRIAL"/>
    <property type="match status" value="1"/>
</dbReference>
<evidence type="ECO:0000256" key="3">
    <source>
        <dbReference type="ARBA" id="ARBA00022475"/>
    </source>
</evidence>
<dbReference type="InterPro" id="IPR027417">
    <property type="entry name" value="P-loop_NTPase"/>
</dbReference>
<feature type="domain" description="ABC transporter" evidence="11">
    <location>
        <begin position="327"/>
        <end position="558"/>
    </location>
</feature>
<feature type="transmembrane region" description="Helical" evidence="10">
    <location>
        <begin position="39"/>
        <end position="56"/>
    </location>
</feature>
<keyword evidence="9 10" id="KW-0472">Membrane</keyword>
<dbReference type="PROSITE" id="PS50893">
    <property type="entry name" value="ABC_TRANSPORTER_2"/>
    <property type="match status" value="1"/>
</dbReference>
<evidence type="ECO:0000256" key="2">
    <source>
        <dbReference type="ARBA" id="ARBA00022448"/>
    </source>
</evidence>
<keyword evidence="14" id="KW-1185">Reference proteome</keyword>
<feature type="transmembrane region" description="Helical" evidence="10">
    <location>
        <begin position="141"/>
        <end position="161"/>
    </location>
</feature>
<evidence type="ECO:0000259" key="11">
    <source>
        <dbReference type="PROSITE" id="PS50893"/>
    </source>
</evidence>
<evidence type="ECO:0000256" key="9">
    <source>
        <dbReference type="ARBA" id="ARBA00023136"/>
    </source>
</evidence>
<dbReference type="Gene3D" id="3.40.50.300">
    <property type="entry name" value="P-loop containing nucleotide triphosphate hydrolases"/>
    <property type="match status" value="1"/>
</dbReference>
<evidence type="ECO:0000256" key="4">
    <source>
        <dbReference type="ARBA" id="ARBA00022519"/>
    </source>
</evidence>
<dbReference type="GO" id="GO:0015421">
    <property type="term" value="F:ABC-type oligopeptide transporter activity"/>
    <property type="evidence" value="ECO:0007669"/>
    <property type="project" value="TreeGrafter"/>
</dbReference>
<dbReference type="InterPro" id="IPR011527">
    <property type="entry name" value="ABC1_TM_dom"/>
</dbReference>
<dbReference type="SUPFAM" id="SSF90123">
    <property type="entry name" value="ABC transporter transmembrane region"/>
    <property type="match status" value="1"/>
</dbReference>
<dbReference type="InterPro" id="IPR036640">
    <property type="entry name" value="ABC1_TM_sf"/>
</dbReference>
<evidence type="ECO:0000256" key="8">
    <source>
        <dbReference type="ARBA" id="ARBA00022989"/>
    </source>
</evidence>
<dbReference type="SUPFAM" id="SSF52540">
    <property type="entry name" value="P-loop containing nucleoside triphosphate hydrolases"/>
    <property type="match status" value="1"/>
</dbReference>
<keyword evidence="3" id="KW-1003">Cell membrane</keyword>
<keyword evidence="2" id="KW-0813">Transport</keyword>
<evidence type="ECO:0000256" key="6">
    <source>
        <dbReference type="ARBA" id="ARBA00022741"/>
    </source>
</evidence>
<dbReference type="PANTHER" id="PTHR43394">
    <property type="entry name" value="ATP-DEPENDENT PERMEASE MDL1, MITOCHONDRIAL"/>
    <property type="match status" value="1"/>
</dbReference>
<dbReference type="PROSITE" id="PS50929">
    <property type="entry name" value="ABC_TM1F"/>
    <property type="match status" value="1"/>
</dbReference>
<feature type="domain" description="ABC transmembrane type-1" evidence="12">
    <location>
        <begin position="2"/>
        <end position="285"/>
    </location>
</feature>
<dbReference type="InterPro" id="IPR039421">
    <property type="entry name" value="Type_1_exporter"/>
</dbReference>
<keyword evidence="7 13" id="KW-0067">ATP-binding</keyword>
<protein>
    <submittedName>
        <fullName evidence="13">ABC transporter ATP-binding protein</fullName>
    </submittedName>
</protein>
<dbReference type="AlphaFoldDB" id="A0A6L9SG69"/>
<proteinExistence type="predicted"/>
<dbReference type="GO" id="GO:0005886">
    <property type="term" value="C:plasma membrane"/>
    <property type="evidence" value="ECO:0007669"/>
    <property type="project" value="UniProtKB-SubCell"/>
</dbReference>
<gene>
    <name evidence="13" type="ORF">G1H10_25010</name>
</gene>
<keyword evidence="6" id="KW-0547">Nucleotide-binding</keyword>
<organism evidence="13 14">
    <name type="scientific">Phytoactinopolyspora halotolerans</name>
    <dbReference type="NCBI Taxonomy" id="1981512"/>
    <lineage>
        <taxon>Bacteria</taxon>
        <taxon>Bacillati</taxon>
        <taxon>Actinomycetota</taxon>
        <taxon>Actinomycetes</taxon>
        <taxon>Jiangellales</taxon>
        <taxon>Jiangellaceae</taxon>
        <taxon>Phytoactinopolyspora</taxon>
    </lineage>
</organism>
<dbReference type="FunFam" id="3.40.50.300:FF:001001">
    <property type="entry name" value="Multidrug ABC transporter ATP-binding protein"/>
    <property type="match status" value="1"/>
</dbReference>
<comment type="subcellular location">
    <subcellularLocation>
        <location evidence="1">Cell membrane</location>
        <topology evidence="1">Multi-pass membrane protein</topology>
    </subcellularLocation>
</comment>
<keyword evidence="8 10" id="KW-1133">Transmembrane helix</keyword>
<comment type="caution">
    <text evidence="13">The sequence shown here is derived from an EMBL/GenBank/DDBJ whole genome shotgun (WGS) entry which is preliminary data.</text>
</comment>
<keyword evidence="4" id="KW-0997">Cell inner membrane</keyword>
<dbReference type="Pfam" id="PF00005">
    <property type="entry name" value="ABC_tran"/>
    <property type="match status" value="1"/>
</dbReference>
<evidence type="ECO:0000256" key="10">
    <source>
        <dbReference type="SAM" id="Phobius"/>
    </source>
</evidence>
<evidence type="ECO:0000259" key="12">
    <source>
        <dbReference type="PROSITE" id="PS50929"/>
    </source>
</evidence>
<evidence type="ECO:0000313" key="14">
    <source>
        <dbReference type="Proteomes" id="UP000475214"/>
    </source>
</evidence>
<dbReference type="EMBL" id="JAAGOA010000022">
    <property type="protein sequence ID" value="NEE03431.1"/>
    <property type="molecule type" value="Genomic_DNA"/>
</dbReference>
<dbReference type="Gene3D" id="1.20.1560.10">
    <property type="entry name" value="ABC transporter type 1, transmembrane domain"/>
    <property type="match status" value="1"/>
</dbReference>
<dbReference type="GO" id="GO:0005524">
    <property type="term" value="F:ATP binding"/>
    <property type="evidence" value="ECO:0007669"/>
    <property type="project" value="UniProtKB-KW"/>
</dbReference>
<dbReference type="Pfam" id="PF00664">
    <property type="entry name" value="ABC_membrane"/>
    <property type="match status" value="1"/>
</dbReference>
<dbReference type="SMART" id="SM00382">
    <property type="entry name" value="AAA"/>
    <property type="match status" value="1"/>
</dbReference>
<accession>A0A6L9SG69</accession>
<dbReference type="GO" id="GO:0016887">
    <property type="term" value="F:ATP hydrolysis activity"/>
    <property type="evidence" value="ECO:0007669"/>
    <property type="project" value="InterPro"/>
</dbReference>
<evidence type="ECO:0000256" key="7">
    <source>
        <dbReference type="ARBA" id="ARBA00022840"/>
    </source>
</evidence>
<reference evidence="13 14" key="1">
    <citation type="submission" date="2020-02" db="EMBL/GenBank/DDBJ databases">
        <authorList>
            <person name="Li X.-J."/>
            <person name="Han X.-M."/>
        </authorList>
    </citation>
    <scope>NUCLEOTIDE SEQUENCE [LARGE SCALE GENOMIC DNA]</scope>
    <source>
        <strain evidence="13 14">CCTCC AB 2017055</strain>
    </source>
</reference>
<evidence type="ECO:0000256" key="1">
    <source>
        <dbReference type="ARBA" id="ARBA00004651"/>
    </source>
</evidence>
<keyword evidence="5 10" id="KW-0812">Transmembrane</keyword>
<evidence type="ECO:0000313" key="13">
    <source>
        <dbReference type="EMBL" id="NEE03431.1"/>
    </source>
</evidence>
<evidence type="ECO:0000256" key="5">
    <source>
        <dbReference type="ARBA" id="ARBA00022692"/>
    </source>
</evidence>
<dbReference type="CDD" id="cd07346">
    <property type="entry name" value="ABC_6TM_exporters"/>
    <property type="match status" value="1"/>
</dbReference>
<dbReference type="Proteomes" id="UP000475214">
    <property type="component" value="Unassembled WGS sequence"/>
</dbReference>
<dbReference type="InterPro" id="IPR003593">
    <property type="entry name" value="AAA+_ATPase"/>
</dbReference>
<name>A0A6L9SG69_9ACTN</name>
<dbReference type="InterPro" id="IPR003439">
    <property type="entry name" value="ABC_transporter-like_ATP-bd"/>
</dbReference>
<sequence>MAAVVVLTCLAALVALAPPWIVGEIVDVVEAGDATMSTVNVLALVLLGFAVAQLVLTRCARYAVHRFGERALARLREEFVGGVLALPTRVAERAGTGDLVTRSTGDVGVVGLTLRNAAPDVFLACVQAAFVFGAIFLLHPLLGACALVGLPLMVWVFRWYLKRAREAYLAEGQANSDVTESMMSTAEGARTVEAFGLRDVRVAEADAAIGRAYRTRVRTLALRSVFFPVSDVANVLPAAVLLVLGGFAYTEGIVSLGAVVAGSLYIWQLTEPIARLHLWLEQLQRSGASFARIKGIEHVAGRPGPVELRSASADADGTAQVPADDRIELIGVRFAYVDGHDVLHGIDLTVEPGEKLAIVGPSGAGKTTLGRLLAGVDVPRAGRVLVGGVPVAHLPPDRREIVLVTQEHHVFMASLRDNVAMAVPGVDDDRLRAALDTVDATWARSLPDGLDTMVGAGGLPLDAAQAQQLALARVLVHDPHTLILDEATSLLDPTTARHAERSLAAVLEGRTVITIAHRLHSAHDADRVAVVEDGRLTELGAHDDLVTADGSYAALWRSWHGGVFRP</sequence>